<comment type="caution">
    <text evidence="3">The sequence shown here is derived from an EMBL/GenBank/DDBJ whole genome shotgun (WGS) entry which is preliminary data.</text>
</comment>
<sequence>MAGSGNSNHRSVGHSGDVNLPATSNVPAAVRNLLTSTKQLPSILSRWARGEASETDVSNVYVRVGTDFNAAVQAFAIHSIDLSDLHSIPSELRTVLEQCLAEDPSPEILAMFAPDLRAVIVKLLRGLQAKQDAWKRAKASSSANASPI</sequence>
<dbReference type="Pfam" id="PF23153">
    <property type="entry name" value="Aip3p_Bud6_N"/>
    <property type="match status" value="1"/>
</dbReference>
<evidence type="ECO:0000313" key="3">
    <source>
        <dbReference type="EMBL" id="KAF7297378.1"/>
    </source>
</evidence>
<dbReference type="Proteomes" id="UP000636479">
    <property type="component" value="Unassembled WGS sequence"/>
</dbReference>
<feature type="region of interest" description="Disordered" evidence="1">
    <location>
        <begin position="1"/>
        <end position="21"/>
    </location>
</feature>
<dbReference type="RefSeq" id="XP_037217737.1">
    <property type="nucleotide sequence ID" value="XM_037366325.1"/>
</dbReference>
<dbReference type="AlphaFoldDB" id="A0A8H6W0S3"/>
<dbReference type="OrthoDB" id="783096at2759"/>
<gene>
    <name evidence="3" type="ORF">MIND_00971300</name>
</gene>
<protein>
    <submittedName>
        <fullName evidence="3">Bud site selection protein 6</fullName>
    </submittedName>
</protein>
<dbReference type="InterPro" id="IPR056279">
    <property type="entry name" value="Aip3p_Bud6_N"/>
</dbReference>
<accession>A0A8H6W0S3</accession>
<evidence type="ECO:0000313" key="4">
    <source>
        <dbReference type="Proteomes" id="UP000636479"/>
    </source>
</evidence>
<keyword evidence="4" id="KW-1185">Reference proteome</keyword>
<proteinExistence type="predicted"/>
<feature type="compositionally biased region" description="Polar residues" evidence="1">
    <location>
        <begin position="1"/>
        <end position="10"/>
    </location>
</feature>
<reference evidence="3" key="1">
    <citation type="submission" date="2020-05" db="EMBL/GenBank/DDBJ databases">
        <title>Mycena genomes resolve the evolution of fungal bioluminescence.</title>
        <authorList>
            <person name="Tsai I.J."/>
        </authorList>
    </citation>
    <scope>NUCLEOTIDE SEQUENCE</scope>
    <source>
        <strain evidence="3">171206Taipei</strain>
    </source>
</reference>
<organism evidence="3 4">
    <name type="scientific">Mycena indigotica</name>
    <dbReference type="NCBI Taxonomy" id="2126181"/>
    <lineage>
        <taxon>Eukaryota</taxon>
        <taxon>Fungi</taxon>
        <taxon>Dikarya</taxon>
        <taxon>Basidiomycota</taxon>
        <taxon>Agaricomycotina</taxon>
        <taxon>Agaricomycetes</taxon>
        <taxon>Agaricomycetidae</taxon>
        <taxon>Agaricales</taxon>
        <taxon>Marasmiineae</taxon>
        <taxon>Mycenaceae</taxon>
        <taxon>Mycena</taxon>
    </lineage>
</organism>
<feature type="domain" description="Aip3p/Bud6 N-terminal" evidence="2">
    <location>
        <begin position="28"/>
        <end position="135"/>
    </location>
</feature>
<name>A0A8H6W0S3_9AGAR</name>
<evidence type="ECO:0000256" key="1">
    <source>
        <dbReference type="SAM" id="MobiDB-lite"/>
    </source>
</evidence>
<dbReference type="EMBL" id="JACAZF010000008">
    <property type="protein sequence ID" value="KAF7297378.1"/>
    <property type="molecule type" value="Genomic_DNA"/>
</dbReference>
<dbReference type="GeneID" id="59348841"/>
<evidence type="ECO:0000259" key="2">
    <source>
        <dbReference type="Pfam" id="PF23153"/>
    </source>
</evidence>